<evidence type="ECO:0000313" key="3">
    <source>
        <dbReference type="Proteomes" id="UP000318288"/>
    </source>
</evidence>
<feature type="transmembrane region" description="Helical" evidence="1">
    <location>
        <begin position="34"/>
        <end position="51"/>
    </location>
</feature>
<protein>
    <submittedName>
        <fullName evidence="2">Uncharacterized protein</fullName>
    </submittedName>
</protein>
<comment type="caution">
    <text evidence="2">The sequence shown here is derived from an EMBL/GenBank/DDBJ whole genome shotgun (WGS) entry which is preliminary data.</text>
</comment>
<evidence type="ECO:0000313" key="2">
    <source>
        <dbReference type="EMBL" id="TWU43566.1"/>
    </source>
</evidence>
<proteinExistence type="predicted"/>
<sequence>MGFAAYSCLICAVVILIANFTPIRTLGPLRMRDIVMTATIWIACSLLFAYARRGIRRGAFRRSVLVALATIAVAVAAPRLGFGIAYGF</sequence>
<gene>
    <name evidence="2" type="ORF">Poly51_63260</name>
</gene>
<reference evidence="2 3" key="1">
    <citation type="submission" date="2019-02" db="EMBL/GenBank/DDBJ databases">
        <title>Deep-cultivation of Planctomycetes and their phenomic and genomic characterization uncovers novel biology.</title>
        <authorList>
            <person name="Wiegand S."/>
            <person name="Jogler M."/>
            <person name="Boedeker C."/>
            <person name="Pinto D."/>
            <person name="Vollmers J."/>
            <person name="Rivas-Marin E."/>
            <person name="Kohn T."/>
            <person name="Peeters S.H."/>
            <person name="Heuer A."/>
            <person name="Rast P."/>
            <person name="Oberbeckmann S."/>
            <person name="Bunk B."/>
            <person name="Jeske O."/>
            <person name="Meyerdierks A."/>
            <person name="Storesund J.E."/>
            <person name="Kallscheuer N."/>
            <person name="Luecker S."/>
            <person name="Lage O.M."/>
            <person name="Pohl T."/>
            <person name="Merkel B.J."/>
            <person name="Hornburger P."/>
            <person name="Mueller R.-W."/>
            <person name="Bruemmer F."/>
            <person name="Labrenz M."/>
            <person name="Spormann A.M."/>
            <person name="Op Den Camp H."/>
            <person name="Overmann J."/>
            <person name="Amann R."/>
            <person name="Jetten M.S.M."/>
            <person name="Mascher T."/>
            <person name="Medema M.H."/>
            <person name="Devos D.P."/>
            <person name="Kaster A.-K."/>
            <person name="Ovreas L."/>
            <person name="Rohde M."/>
            <person name="Galperin M.Y."/>
            <person name="Jogler C."/>
        </authorList>
    </citation>
    <scope>NUCLEOTIDE SEQUENCE [LARGE SCALE GENOMIC DNA]</scope>
    <source>
        <strain evidence="2 3">Poly51</strain>
    </source>
</reference>
<keyword evidence="3" id="KW-1185">Reference proteome</keyword>
<feature type="transmembrane region" description="Helical" evidence="1">
    <location>
        <begin position="63"/>
        <end position="86"/>
    </location>
</feature>
<evidence type="ECO:0000256" key="1">
    <source>
        <dbReference type="SAM" id="Phobius"/>
    </source>
</evidence>
<organism evidence="2 3">
    <name type="scientific">Rubripirellula tenax</name>
    <dbReference type="NCBI Taxonomy" id="2528015"/>
    <lineage>
        <taxon>Bacteria</taxon>
        <taxon>Pseudomonadati</taxon>
        <taxon>Planctomycetota</taxon>
        <taxon>Planctomycetia</taxon>
        <taxon>Pirellulales</taxon>
        <taxon>Pirellulaceae</taxon>
        <taxon>Rubripirellula</taxon>
    </lineage>
</organism>
<dbReference type="EMBL" id="SJPW01000021">
    <property type="protein sequence ID" value="TWU43566.1"/>
    <property type="molecule type" value="Genomic_DNA"/>
</dbReference>
<keyword evidence="1" id="KW-0472">Membrane</keyword>
<dbReference type="AlphaFoldDB" id="A0A5C6E7W9"/>
<keyword evidence="1" id="KW-0812">Transmembrane</keyword>
<dbReference type="Proteomes" id="UP000318288">
    <property type="component" value="Unassembled WGS sequence"/>
</dbReference>
<accession>A0A5C6E7W9</accession>
<name>A0A5C6E7W9_9BACT</name>
<keyword evidence="1" id="KW-1133">Transmembrane helix</keyword>